<organism evidence="1 2">
    <name type="scientific">Puccinia striiformis</name>
    <dbReference type="NCBI Taxonomy" id="27350"/>
    <lineage>
        <taxon>Eukaryota</taxon>
        <taxon>Fungi</taxon>
        <taxon>Dikarya</taxon>
        <taxon>Basidiomycota</taxon>
        <taxon>Pucciniomycotina</taxon>
        <taxon>Pucciniomycetes</taxon>
        <taxon>Pucciniales</taxon>
        <taxon>Pucciniaceae</taxon>
        <taxon>Puccinia</taxon>
    </lineage>
</organism>
<comment type="caution">
    <text evidence="1">The sequence shown here is derived from an EMBL/GenBank/DDBJ whole genome shotgun (WGS) entry which is preliminary data.</text>
</comment>
<proteinExistence type="predicted"/>
<gene>
    <name evidence="1" type="ORF">PSTT_14317</name>
</gene>
<dbReference type="Proteomes" id="UP000239156">
    <property type="component" value="Unassembled WGS sequence"/>
</dbReference>
<evidence type="ECO:0000313" key="2">
    <source>
        <dbReference type="Proteomes" id="UP000239156"/>
    </source>
</evidence>
<protein>
    <submittedName>
        <fullName evidence="1">Uncharacterized protein</fullName>
    </submittedName>
</protein>
<reference evidence="1" key="1">
    <citation type="submission" date="2017-12" db="EMBL/GenBank/DDBJ databases">
        <title>Gene loss provides genomic basis for host adaptation in cereal stripe rust fungi.</title>
        <authorList>
            <person name="Xia C."/>
        </authorList>
    </citation>
    <scope>NUCLEOTIDE SEQUENCE [LARGE SCALE GENOMIC DNA]</scope>
    <source>
        <strain evidence="1">93-210</strain>
    </source>
</reference>
<evidence type="ECO:0000313" key="1">
    <source>
        <dbReference type="EMBL" id="POV98625.1"/>
    </source>
</evidence>
<keyword evidence="2" id="KW-1185">Reference proteome</keyword>
<dbReference type="EMBL" id="PKSL01000221">
    <property type="protein sequence ID" value="POV98625.1"/>
    <property type="molecule type" value="Genomic_DNA"/>
</dbReference>
<name>A0A2S4UMT4_9BASI</name>
<dbReference type="VEuPathDB" id="FungiDB:PSTT_14317"/>
<dbReference type="AlphaFoldDB" id="A0A2S4UMT4"/>
<accession>A0A2S4UMT4</accession>
<sequence length="31" mass="3944">MELPRFTSKNFSIWERKDEMHLKECELLRYI</sequence>